<evidence type="ECO:0000256" key="6">
    <source>
        <dbReference type="ARBA" id="ARBA00022750"/>
    </source>
</evidence>
<evidence type="ECO:0000256" key="14">
    <source>
        <dbReference type="ARBA" id="ARBA00023172"/>
    </source>
</evidence>
<dbReference type="Gene3D" id="3.10.20.370">
    <property type="match status" value="1"/>
</dbReference>
<evidence type="ECO:0000313" key="20">
    <source>
        <dbReference type="Proteomes" id="UP001341281"/>
    </source>
</evidence>
<evidence type="ECO:0008006" key="21">
    <source>
        <dbReference type="Google" id="ProtNLM"/>
    </source>
</evidence>
<dbReference type="GO" id="GO:0004519">
    <property type="term" value="F:endonuclease activity"/>
    <property type="evidence" value="ECO:0007669"/>
    <property type="project" value="UniProtKB-KW"/>
</dbReference>
<keyword evidence="20" id="KW-1185">Reference proteome</keyword>
<evidence type="ECO:0000256" key="12">
    <source>
        <dbReference type="ARBA" id="ARBA00022932"/>
    </source>
</evidence>
<dbReference type="Pfam" id="PF00078">
    <property type="entry name" value="RVT_1"/>
    <property type="match status" value="1"/>
</dbReference>
<dbReference type="Pfam" id="PF17921">
    <property type="entry name" value="Integrase_H2C2"/>
    <property type="match status" value="1"/>
</dbReference>
<keyword evidence="4" id="KW-0540">Nuclease</keyword>
<evidence type="ECO:0000256" key="4">
    <source>
        <dbReference type="ARBA" id="ARBA00022722"/>
    </source>
</evidence>
<dbReference type="GO" id="GO:0004190">
    <property type="term" value="F:aspartic-type endopeptidase activity"/>
    <property type="evidence" value="ECO:0007669"/>
    <property type="project" value="UniProtKB-KW"/>
</dbReference>
<dbReference type="PROSITE" id="PS50994">
    <property type="entry name" value="INTEGRASE"/>
    <property type="match status" value="1"/>
</dbReference>
<evidence type="ECO:0000313" key="19">
    <source>
        <dbReference type="EMBL" id="WVZ62764.1"/>
    </source>
</evidence>
<dbReference type="Gene3D" id="3.30.70.270">
    <property type="match status" value="2"/>
</dbReference>
<dbReference type="SUPFAM" id="SSF50630">
    <property type="entry name" value="Acid proteases"/>
    <property type="match status" value="1"/>
</dbReference>
<dbReference type="FunFam" id="3.30.420.10:FF:000219">
    <property type="entry name" value="Putative retroelement"/>
    <property type="match status" value="1"/>
</dbReference>
<dbReference type="CDD" id="cd00303">
    <property type="entry name" value="retropepsin_like"/>
    <property type="match status" value="1"/>
</dbReference>
<organism evidence="19 20">
    <name type="scientific">Paspalum notatum var. saurae</name>
    <dbReference type="NCBI Taxonomy" id="547442"/>
    <lineage>
        <taxon>Eukaryota</taxon>
        <taxon>Viridiplantae</taxon>
        <taxon>Streptophyta</taxon>
        <taxon>Embryophyta</taxon>
        <taxon>Tracheophyta</taxon>
        <taxon>Spermatophyta</taxon>
        <taxon>Magnoliopsida</taxon>
        <taxon>Liliopsida</taxon>
        <taxon>Poales</taxon>
        <taxon>Poaceae</taxon>
        <taxon>PACMAD clade</taxon>
        <taxon>Panicoideae</taxon>
        <taxon>Andropogonodae</taxon>
        <taxon>Paspaleae</taxon>
        <taxon>Paspalinae</taxon>
        <taxon>Paspalum</taxon>
    </lineage>
</organism>
<dbReference type="GO" id="GO:0006310">
    <property type="term" value="P:DNA recombination"/>
    <property type="evidence" value="ECO:0007669"/>
    <property type="project" value="UniProtKB-KW"/>
</dbReference>
<evidence type="ECO:0000256" key="7">
    <source>
        <dbReference type="ARBA" id="ARBA00022759"/>
    </source>
</evidence>
<dbReference type="PROSITE" id="PS50013">
    <property type="entry name" value="CHROMO_2"/>
    <property type="match status" value="1"/>
</dbReference>
<dbReference type="InterPro" id="IPR043502">
    <property type="entry name" value="DNA/RNA_pol_sf"/>
</dbReference>
<keyword evidence="15" id="KW-0511">Multifunctional enzyme</keyword>
<keyword evidence="10" id="KW-0229">DNA integration</keyword>
<dbReference type="InterPro" id="IPR000953">
    <property type="entry name" value="Chromo/chromo_shadow_dom"/>
</dbReference>
<dbReference type="CDD" id="cd09274">
    <property type="entry name" value="RNase_HI_RT_Ty3"/>
    <property type="match status" value="1"/>
</dbReference>
<dbReference type="InterPro" id="IPR012337">
    <property type="entry name" value="RNaseH-like_sf"/>
</dbReference>
<evidence type="ECO:0000256" key="15">
    <source>
        <dbReference type="ARBA" id="ARBA00023268"/>
    </source>
</evidence>
<keyword evidence="12" id="KW-0239">DNA-directed DNA polymerase</keyword>
<dbReference type="InterPro" id="IPR041577">
    <property type="entry name" value="RT_RNaseH_2"/>
</dbReference>
<dbReference type="InterPro" id="IPR041588">
    <property type="entry name" value="Integrase_H2C2"/>
</dbReference>
<keyword evidence="5" id="KW-0479">Metal-binding</keyword>
<feature type="domain" description="Chromo" evidence="16">
    <location>
        <begin position="1013"/>
        <end position="1056"/>
    </location>
</feature>
<evidence type="ECO:0000256" key="2">
    <source>
        <dbReference type="ARBA" id="ARBA00022679"/>
    </source>
</evidence>
<dbReference type="Pfam" id="PF08284">
    <property type="entry name" value="RVP_2"/>
    <property type="match status" value="1"/>
</dbReference>
<dbReference type="InterPro" id="IPR001584">
    <property type="entry name" value="Integrase_cat-core"/>
</dbReference>
<feature type="domain" description="Reverse transcriptase" evidence="17">
    <location>
        <begin position="204"/>
        <end position="405"/>
    </location>
</feature>
<feature type="domain" description="Integrase catalytic" evidence="18">
    <location>
        <begin position="708"/>
        <end position="870"/>
    </location>
</feature>
<evidence type="ECO:0000259" key="17">
    <source>
        <dbReference type="PROSITE" id="PS50878"/>
    </source>
</evidence>
<dbReference type="GO" id="GO:0003964">
    <property type="term" value="F:RNA-directed DNA polymerase activity"/>
    <property type="evidence" value="ECO:0007669"/>
    <property type="project" value="UniProtKB-KW"/>
</dbReference>
<evidence type="ECO:0000259" key="18">
    <source>
        <dbReference type="PROSITE" id="PS50994"/>
    </source>
</evidence>
<evidence type="ECO:0000256" key="8">
    <source>
        <dbReference type="ARBA" id="ARBA00022801"/>
    </source>
</evidence>
<keyword evidence="2" id="KW-0808">Transferase</keyword>
<dbReference type="Pfam" id="PF24626">
    <property type="entry name" value="SH3_Tf2-1"/>
    <property type="match status" value="1"/>
</dbReference>
<evidence type="ECO:0000256" key="10">
    <source>
        <dbReference type="ARBA" id="ARBA00022908"/>
    </source>
</evidence>
<gene>
    <name evidence="19" type="ORF">U9M48_012469</name>
</gene>
<evidence type="ECO:0000256" key="11">
    <source>
        <dbReference type="ARBA" id="ARBA00022918"/>
    </source>
</evidence>
<evidence type="ECO:0000256" key="3">
    <source>
        <dbReference type="ARBA" id="ARBA00022695"/>
    </source>
</evidence>
<dbReference type="SUPFAM" id="SSF54160">
    <property type="entry name" value="Chromo domain-like"/>
    <property type="match status" value="1"/>
</dbReference>
<evidence type="ECO:0000259" key="16">
    <source>
        <dbReference type="PROSITE" id="PS50013"/>
    </source>
</evidence>
<dbReference type="GO" id="GO:0003677">
    <property type="term" value="F:DNA binding"/>
    <property type="evidence" value="ECO:0007669"/>
    <property type="project" value="UniProtKB-KW"/>
</dbReference>
<dbReference type="Gene3D" id="2.40.70.10">
    <property type="entry name" value="Acid Proteases"/>
    <property type="match status" value="1"/>
</dbReference>
<dbReference type="InterPro" id="IPR056924">
    <property type="entry name" value="SH3_Tf2-1"/>
</dbReference>
<keyword evidence="13" id="KW-0238">DNA-binding</keyword>
<dbReference type="Proteomes" id="UP001341281">
    <property type="component" value="Chromosome 03"/>
</dbReference>
<dbReference type="InterPro" id="IPR050951">
    <property type="entry name" value="Retrovirus_Pol_polyprotein"/>
</dbReference>
<evidence type="ECO:0000256" key="9">
    <source>
        <dbReference type="ARBA" id="ARBA00022842"/>
    </source>
</evidence>
<keyword evidence="11" id="KW-0695">RNA-directed DNA polymerase</keyword>
<dbReference type="SUPFAM" id="SSF56672">
    <property type="entry name" value="DNA/RNA polymerases"/>
    <property type="match status" value="1"/>
</dbReference>
<evidence type="ECO:0000256" key="5">
    <source>
        <dbReference type="ARBA" id="ARBA00022723"/>
    </source>
</evidence>
<dbReference type="Pfam" id="PF17919">
    <property type="entry name" value="RT_RNaseH_2"/>
    <property type="match status" value="1"/>
</dbReference>
<dbReference type="EMBL" id="CP144747">
    <property type="protein sequence ID" value="WVZ62764.1"/>
    <property type="molecule type" value="Genomic_DNA"/>
</dbReference>
<keyword evidence="14" id="KW-0233">DNA recombination</keyword>
<dbReference type="GO" id="GO:0003887">
    <property type="term" value="F:DNA-directed DNA polymerase activity"/>
    <property type="evidence" value="ECO:0007669"/>
    <property type="project" value="UniProtKB-KW"/>
</dbReference>
<keyword evidence="6" id="KW-0064">Aspartyl protease</keyword>
<dbReference type="InterPro" id="IPR000477">
    <property type="entry name" value="RT_dom"/>
</dbReference>
<dbReference type="PANTHER" id="PTHR37984:SF5">
    <property type="entry name" value="PROTEIN NYNRIN-LIKE"/>
    <property type="match status" value="1"/>
</dbReference>
<dbReference type="CDD" id="cd01647">
    <property type="entry name" value="RT_LTR"/>
    <property type="match status" value="1"/>
</dbReference>
<keyword evidence="8" id="KW-0378">Hydrolase</keyword>
<proteinExistence type="predicted"/>
<keyword evidence="9" id="KW-0460">Magnesium</keyword>
<name>A0AAQ3SYC1_PASNO</name>
<evidence type="ECO:0000256" key="1">
    <source>
        <dbReference type="ARBA" id="ARBA00022670"/>
    </source>
</evidence>
<protein>
    <recommendedName>
        <fullName evidence="21">Reverse transcriptase</fullName>
    </recommendedName>
</protein>
<dbReference type="GO" id="GO:0046872">
    <property type="term" value="F:metal ion binding"/>
    <property type="evidence" value="ECO:0007669"/>
    <property type="project" value="UniProtKB-KW"/>
</dbReference>
<dbReference type="GO" id="GO:0015074">
    <property type="term" value="P:DNA integration"/>
    <property type="evidence" value="ECO:0007669"/>
    <property type="project" value="UniProtKB-KW"/>
</dbReference>
<reference evidence="19 20" key="1">
    <citation type="submission" date="2024-02" db="EMBL/GenBank/DDBJ databases">
        <title>High-quality chromosome-scale genome assembly of Pensacola bahiagrass (Paspalum notatum Flugge var. saurae).</title>
        <authorList>
            <person name="Vega J.M."/>
            <person name="Podio M."/>
            <person name="Orjuela J."/>
            <person name="Siena L.A."/>
            <person name="Pessino S.C."/>
            <person name="Combes M.C."/>
            <person name="Mariac C."/>
            <person name="Albertini E."/>
            <person name="Pupilli F."/>
            <person name="Ortiz J.P.A."/>
            <person name="Leblanc O."/>
        </authorList>
    </citation>
    <scope>NUCLEOTIDE SEQUENCE [LARGE SCALE GENOMIC DNA]</scope>
    <source>
        <strain evidence="19">R1</strain>
        <tissue evidence="19">Leaf</tissue>
    </source>
</reference>
<evidence type="ECO:0000256" key="13">
    <source>
        <dbReference type="ARBA" id="ARBA00023125"/>
    </source>
</evidence>
<dbReference type="InterPro" id="IPR016197">
    <property type="entry name" value="Chromo-like_dom_sf"/>
</dbReference>
<dbReference type="PANTHER" id="PTHR37984">
    <property type="entry name" value="PROTEIN CBG26694"/>
    <property type="match status" value="1"/>
</dbReference>
<dbReference type="SUPFAM" id="SSF53098">
    <property type="entry name" value="Ribonuclease H-like"/>
    <property type="match status" value="1"/>
</dbReference>
<dbReference type="FunFam" id="3.30.70.270:FF:000020">
    <property type="entry name" value="Transposon Tf2-6 polyprotein-like Protein"/>
    <property type="match status" value="1"/>
</dbReference>
<sequence>MPICNSMQVRASLGATSLIALLDTGSTHNFIAEDAARRTGLPVQPRPRLTATVANGERVTCPGVIRRAPVIIEGETFFIDLFVMPLAGYDLVLGTQWMVTLGRVVWDFVDRSVSFLHQGRRVSWSDVAERRPPLLAATTTPSALLEELLHSFEGVFAEPAGLPPQRARDHAIVLKPGSTPVAVRPYRYPVAHKDELERQCAAMLDQGIVRRSDSAFSSPVLLVKKQDGAWRFCVDYRALNALTVKDAFPIPVVDELLDELHGAQFFTKLDLRSGYHQVRMRPADVHKTAFRTHDGFYEFLVMPFGLCNAPATFQALMNDVLRPFLRRKTWADHLRHIRAVLDELHRHILFVKRSKCIFGSSSVAYLGHIISAQGVAMDPAKVQAIHDWPAPRSARAVRGFLGLAGYYRKFVPDYGKIAAPLTALMKKEGFSWNAEAQAAFQELKAAVTSAPVLALPDFTKVFIVECDASTHGFGAVLLQDHHPIAYFSRPVAPRHRALAAYERELIGLVRAVRHWRPYLWGRTFLVRTDHYSLKFLLDQRLSTIPQHHWVGKLLGFDFSVEYKPGATNTVADALSRRDTDEEGSILALSTPRFDFVDRLRQAQHQDPALVAIRDEIAAGTRGAPWSLLDGMVAYADRLYIPPDSPLLLEVVAATHDDGHEGVQRTLHRLRRDFFFPAMRRVVQDFVRACATCQRNKSEHLHPAGLLLPLPVPQAVWSDVGLDFIEALPRVGGKSVILTVVDRFSKYCHFIPLAHPYSAESVAQAFFGEIVRLHGIPRSMVSDRDSVFTSSFGRELMRLTGTKLHMTSAFHPRSDGRTEAANKVIVMYLRCFTGDRPRQWLRWLPWAEYVYNTAYQSSLKDTPFKVVYGRDPPSIRSYEPGETRVAAVAKNMAEREELLADVHYRLEQAQAVQKKFYDRLHRPVSYDVGDWVLLRLRHRAASSLPQAPKGKLKPRFIGPYQVTERINPVAVRLALPPRAKLHDVFHVGVLKKFIGVPPATPPPLPPTHHGAVTPEPEQAVRYRLARGVQQVLIRWKGQSTTDATWEDVADFREKFPQFQLEDELIVEGGRDVMYGRTYRRRRDARRAAERAAMAGATTSG</sequence>
<dbReference type="InterPro" id="IPR036397">
    <property type="entry name" value="RNaseH_sf"/>
</dbReference>
<dbReference type="AlphaFoldDB" id="A0AAQ3SYC1"/>
<dbReference type="Gene3D" id="3.30.420.10">
    <property type="entry name" value="Ribonuclease H-like superfamily/Ribonuclease H"/>
    <property type="match status" value="1"/>
</dbReference>
<dbReference type="Gene3D" id="1.10.340.70">
    <property type="match status" value="1"/>
</dbReference>
<keyword evidence="7" id="KW-0255">Endonuclease</keyword>
<dbReference type="InterPro" id="IPR021109">
    <property type="entry name" value="Peptidase_aspartic_dom_sf"/>
</dbReference>
<dbReference type="GO" id="GO:0006508">
    <property type="term" value="P:proteolysis"/>
    <property type="evidence" value="ECO:0007669"/>
    <property type="project" value="UniProtKB-KW"/>
</dbReference>
<dbReference type="InterPro" id="IPR043128">
    <property type="entry name" value="Rev_trsase/Diguanyl_cyclase"/>
</dbReference>
<dbReference type="PROSITE" id="PS50878">
    <property type="entry name" value="RT_POL"/>
    <property type="match status" value="1"/>
</dbReference>
<accession>A0AAQ3SYC1</accession>
<dbReference type="FunFam" id="3.10.10.10:FF:000007">
    <property type="entry name" value="Retrovirus-related Pol polyprotein from transposon 17.6-like Protein"/>
    <property type="match status" value="1"/>
</dbReference>
<dbReference type="Gene3D" id="3.10.10.10">
    <property type="entry name" value="HIV Type 1 Reverse Transcriptase, subunit A, domain 1"/>
    <property type="match status" value="1"/>
</dbReference>
<keyword evidence="1" id="KW-0645">Protease</keyword>
<keyword evidence="3" id="KW-0548">Nucleotidyltransferase</keyword>